<dbReference type="EMBL" id="ASPP01049679">
    <property type="protein sequence ID" value="ETN97447.1"/>
    <property type="molecule type" value="Genomic_DNA"/>
</dbReference>
<evidence type="ECO:0000313" key="2">
    <source>
        <dbReference type="Proteomes" id="UP000023152"/>
    </source>
</evidence>
<dbReference type="Proteomes" id="UP000023152">
    <property type="component" value="Unassembled WGS sequence"/>
</dbReference>
<comment type="caution">
    <text evidence="1">The sequence shown here is derived from an EMBL/GenBank/DDBJ whole genome shotgun (WGS) entry which is preliminary data.</text>
</comment>
<name>X6L737_RETFI</name>
<organism evidence="1 2">
    <name type="scientific">Reticulomyxa filosa</name>
    <dbReference type="NCBI Taxonomy" id="46433"/>
    <lineage>
        <taxon>Eukaryota</taxon>
        <taxon>Sar</taxon>
        <taxon>Rhizaria</taxon>
        <taxon>Retaria</taxon>
        <taxon>Foraminifera</taxon>
        <taxon>Monothalamids</taxon>
        <taxon>Reticulomyxidae</taxon>
        <taxon>Reticulomyxa</taxon>
    </lineage>
</organism>
<accession>X6L737</accession>
<protein>
    <submittedName>
        <fullName evidence="1">Uncharacterized protein</fullName>
    </submittedName>
</protein>
<gene>
    <name evidence="1" type="ORF">RFI_40082</name>
</gene>
<evidence type="ECO:0000313" key="1">
    <source>
        <dbReference type="EMBL" id="ETN97447.1"/>
    </source>
</evidence>
<proteinExistence type="predicted"/>
<keyword evidence="2" id="KW-1185">Reference proteome</keyword>
<dbReference type="AlphaFoldDB" id="X6L737"/>
<reference evidence="1 2" key="1">
    <citation type="journal article" date="2013" name="Curr. Biol.">
        <title>The Genome of the Foraminiferan Reticulomyxa filosa.</title>
        <authorList>
            <person name="Glockner G."/>
            <person name="Hulsmann N."/>
            <person name="Schleicher M."/>
            <person name="Noegel A.A."/>
            <person name="Eichinger L."/>
            <person name="Gallinger C."/>
            <person name="Pawlowski J."/>
            <person name="Sierra R."/>
            <person name="Euteneuer U."/>
            <person name="Pillet L."/>
            <person name="Moustafa A."/>
            <person name="Platzer M."/>
            <person name="Groth M."/>
            <person name="Szafranski K."/>
            <person name="Schliwa M."/>
        </authorList>
    </citation>
    <scope>NUCLEOTIDE SEQUENCE [LARGE SCALE GENOMIC DNA]</scope>
</reference>
<feature type="non-terminal residue" evidence="1">
    <location>
        <position position="1"/>
    </location>
</feature>
<sequence>NDFLFELLFLQHINSNSQITQCFHANSNMIFLIEIPSTLDELNSTLSFKQFFYLLFSTVQFPTVQVSNQNNEFVFEKEAQYTIKWMQEFYNGNLKLSSNSLFYNFFTNNNLMYVAMRSLKKKEKSYRS</sequence>